<dbReference type="AlphaFoldDB" id="A0A0F9DER1"/>
<evidence type="ECO:0000313" key="1">
    <source>
        <dbReference type="EMBL" id="KKL60149.1"/>
    </source>
</evidence>
<name>A0A0F9DER1_9ZZZZ</name>
<dbReference type="EMBL" id="LAZR01029248">
    <property type="protein sequence ID" value="KKL60149.1"/>
    <property type="molecule type" value="Genomic_DNA"/>
</dbReference>
<dbReference type="SUPFAM" id="SSF53756">
    <property type="entry name" value="UDP-Glycosyltransferase/glycogen phosphorylase"/>
    <property type="match status" value="1"/>
</dbReference>
<sequence length="114" mass="13294">MKITIISPVFPYPNRGILGGIERVVENLSIFLKKLNHNVKIVTTYWNGGNRYDKYKEIPILRVKDSKSIFGKLGSIFLFNSFSFGLNILRKKNFTFYRDSDIIILSFVFGFTRF</sequence>
<evidence type="ECO:0008006" key="2">
    <source>
        <dbReference type="Google" id="ProtNLM"/>
    </source>
</evidence>
<dbReference type="Gene3D" id="3.40.50.2000">
    <property type="entry name" value="Glycogen Phosphorylase B"/>
    <property type="match status" value="1"/>
</dbReference>
<comment type="caution">
    <text evidence="1">The sequence shown here is derived from an EMBL/GenBank/DDBJ whole genome shotgun (WGS) entry which is preliminary data.</text>
</comment>
<feature type="non-terminal residue" evidence="1">
    <location>
        <position position="114"/>
    </location>
</feature>
<accession>A0A0F9DER1</accession>
<reference evidence="1" key="1">
    <citation type="journal article" date="2015" name="Nature">
        <title>Complex archaea that bridge the gap between prokaryotes and eukaryotes.</title>
        <authorList>
            <person name="Spang A."/>
            <person name="Saw J.H."/>
            <person name="Jorgensen S.L."/>
            <person name="Zaremba-Niedzwiedzka K."/>
            <person name="Martijn J."/>
            <person name="Lind A.E."/>
            <person name="van Eijk R."/>
            <person name="Schleper C."/>
            <person name="Guy L."/>
            <person name="Ettema T.J."/>
        </authorList>
    </citation>
    <scope>NUCLEOTIDE SEQUENCE</scope>
</reference>
<proteinExistence type="predicted"/>
<gene>
    <name evidence="1" type="ORF">LCGC14_2208230</name>
</gene>
<protein>
    <recommendedName>
        <fullName evidence="2">Glycosyltransferase subfamily 4-like N-terminal domain-containing protein</fullName>
    </recommendedName>
</protein>
<organism evidence="1">
    <name type="scientific">marine sediment metagenome</name>
    <dbReference type="NCBI Taxonomy" id="412755"/>
    <lineage>
        <taxon>unclassified sequences</taxon>
        <taxon>metagenomes</taxon>
        <taxon>ecological metagenomes</taxon>
    </lineage>
</organism>